<organism evidence="2 3">
    <name type="scientific">Mauremys mutica</name>
    <name type="common">yellowpond turtle</name>
    <dbReference type="NCBI Taxonomy" id="74926"/>
    <lineage>
        <taxon>Eukaryota</taxon>
        <taxon>Metazoa</taxon>
        <taxon>Chordata</taxon>
        <taxon>Craniata</taxon>
        <taxon>Vertebrata</taxon>
        <taxon>Euteleostomi</taxon>
        <taxon>Archelosauria</taxon>
        <taxon>Testudinata</taxon>
        <taxon>Testudines</taxon>
        <taxon>Cryptodira</taxon>
        <taxon>Durocryptodira</taxon>
        <taxon>Testudinoidea</taxon>
        <taxon>Geoemydidae</taxon>
        <taxon>Geoemydinae</taxon>
        <taxon>Mauremys</taxon>
    </lineage>
</organism>
<proteinExistence type="predicted"/>
<gene>
    <name evidence="2" type="ORF">KIL84_016518</name>
</gene>
<evidence type="ECO:0000313" key="2">
    <source>
        <dbReference type="EMBL" id="KAH1172679.1"/>
    </source>
</evidence>
<accession>A0A9D4AWH1</accession>
<reference evidence="2" key="1">
    <citation type="submission" date="2021-09" db="EMBL/GenBank/DDBJ databases">
        <title>The genome of Mauremys mutica provides insights into the evolution of semi-aquatic lifestyle.</title>
        <authorList>
            <person name="Gong S."/>
            <person name="Gao Y."/>
        </authorList>
    </citation>
    <scope>NUCLEOTIDE SEQUENCE</scope>
    <source>
        <strain evidence="2">MM-2020</strain>
        <tissue evidence="2">Muscle</tissue>
    </source>
</reference>
<sequence>MQRRSLNKREEERKGSVFSVVKAVLKVHSQTPERVGTCTNPDGPRKTIRTDEVPGEISLGLDFRSSAPGLYQGVIVSFLTDPASRYCQ</sequence>
<dbReference type="AlphaFoldDB" id="A0A9D4AWH1"/>
<comment type="caution">
    <text evidence="2">The sequence shown here is derived from an EMBL/GenBank/DDBJ whole genome shotgun (WGS) entry which is preliminary data.</text>
</comment>
<evidence type="ECO:0000256" key="1">
    <source>
        <dbReference type="SAM" id="MobiDB-lite"/>
    </source>
</evidence>
<dbReference type="EMBL" id="JAHDVG010000482">
    <property type="protein sequence ID" value="KAH1172679.1"/>
    <property type="molecule type" value="Genomic_DNA"/>
</dbReference>
<protein>
    <submittedName>
        <fullName evidence="2">Uncharacterized protein</fullName>
    </submittedName>
</protein>
<feature type="region of interest" description="Disordered" evidence="1">
    <location>
        <begin position="31"/>
        <end position="50"/>
    </location>
</feature>
<dbReference type="Proteomes" id="UP000827986">
    <property type="component" value="Unassembled WGS sequence"/>
</dbReference>
<name>A0A9D4AWH1_9SAUR</name>
<keyword evidence="3" id="KW-1185">Reference proteome</keyword>
<feature type="compositionally biased region" description="Polar residues" evidence="1">
    <location>
        <begin position="31"/>
        <end position="40"/>
    </location>
</feature>
<evidence type="ECO:0000313" key="3">
    <source>
        <dbReference type="Proteomes" id="UP000827986"/>
    </source>
</evidence>